<dbReference type="PANTHER" id="PTHR38847:SF1">
    <property type="entry name" value="PSEUDOURIDINE SYNTHASE RSUA_RLUA-LIKE DOMAIN-CONTAINING PROTEIN"/>
    <property type="match status" value="1"/>
</dbReference>
<evidence type="ECO:0000313" key="2">
    <source>
        <dbReference type="Proteomes" id="UP001174936"/>
    </source>
</evidence>
<organism evidence="1 2">
    <name type="scientific">Cercophora newfieldiana</name>
    <dbReference type="NCBI Taxonomy" id="92897"/>
    <lineage>
        <taxon>Eukaryota</taxon>
        <taxon>Fungi</taxon>
        <taxon>Dikarya</taxon>
        <taxon>Ascomycota</taxon>
        <taxon>Pezizomycotina</taxon>
        <taxon>Sordariomycetes</taxon>
        <taxon>Sordariomycetidae</taxon>
        <taxon>Sordariales</taxon>
        <taxon>Lasiosphaeriaceae</taxon>
        <taxon>Cercophora</taxon>
    </lineage>
</organism>
<keyword evidence="2" id="KW-1185">Reference proteome</keyword>
<dbReference type="Pfam" id="PF14273">
    <property type="entry name" value="DUF4360"/>
    <property type="match status" value="1"/>
</dbReference>
<dbReference type="AlphaFoldDB" id="A0AA39Y8M8"/>
<protein>
    <recommendedName>
        <fullName evidence="3">Secreted protein</fullName>
    </recommendedName>
</protein>
<evidence type="ECO:0000313" key="1">
    <source>
        <dbReference type="EMBL" id="KAK0646932.1"/>
    </source>
</evidence>
<reference evidence="1" key="1">
    <citation type="submission" date="2023-06" db="EMBL/GenBank/DDBJ databases">
        <title>Genome-scale phylogeny and comparative genomics of the fungal order Sordariales.</title>
        <authorList>
            <consortium name="Lawrence Berkeley National Laboratory"/>
            <person name="Hensen N."/>
            <person name="Bonometti L."/>
            <person name="Westerberg I."/>
            <person name="Brannstrom I.O."/>
            <person name="Guillou S."/>
            <person name="Cros-Aarteil S."/>
            <person name="Calhoun S."/>
            <person name="Haridas S."/>
            <person name="Kuo A."/>
            <person name="Mondo S."/>
            <person name="Pangilinan J."/>
            <person name="Riley R."/>
            <person name="Labutti K."/>
            <person name="Andreopoulos B."/>
            <person name="Lipzen A."/>
            <person name="Chen C."/>
            <person name="Yanf M."/>
            <person name="Daum C."/>
            <person name="Ng V."/>
            <person name="Clum A."/>
            <person name="Steindorff A."/>
            <person name="Ohm R."/>
            <person name="Martin F."/>
            <person name="Silar P."/>
            <person name="Natvig D."/>
            <person name="Lalanne C."/>
            <person name="Gautier V."/>
            <person name="Ament-Velasquez S.L."/>
            <person name="Kruys A."/>
            <person name="Hutchinson M.I."/>
            <person name="Powell A.J."/>
            <person name="Barry K."/>
            <person name="Miller A.N."/>
            <person name="Grigoriev I.V."/>
            <person name="Debuchy R."/>
            <person name="Gladieux P."/>
            <person name="Thoren M.H."/>
            <person name="Johannesson H."/>
        </authorList>
    </citation>
    <scope>NUCLEOTIDE SEQUENCE</scope>
    <source>
        <strain evidence="1">SMH2532-1</strain>
    </source>
</reference>
<sequence>MHPSYTFPFFATVTAVLAHQEPFVLHRDAAHHPDLPQDVQVSDIVLSGSGCPPSYAPGQKLSDPTILILPSTSFTAESGRGQATIDGRTNCQILARLRYPSGWQFSVTKAEYAGYARLPEGITGTSKTTYFFSSSDGAEVSSSKTLDGPYDDTYSRSDTFEDSNTVWSSCGPEALLNVNSEVRLAPLGSNLKAVIGVNTPENVGITWRKCG</sequence>
<dbReference type="PANTHER" id="PTHR38847">
    <property type="match status" value="1"/>
</dbReference>
<name>A0AA39Y8M8_9PEZI</name>
<accession>A0AA39Y8M8</accession>
<evidence type="ECO:0008006" key="3">
    <source>
        <dbReference type="Google" id="ProtNLM"/>
    </source>
</evidence>
<dbReference type="EMBL" id="JAULSV010000004">
    <property type="protein sequence ID" value="KAK0646932.1"/>
    <property type="molecule type" value="Genomic_DNA"/>
</dbReference>
<gene>
    <name evidence="1" type="ORF">B0T16DRAFT_511475</name>
</gene>
<dbReference type="Proteomes" id="UP001174936">
    <property type="component" value="Unassembled WGS sequence"/>
</dbReference>
<comment type="caution">
    <text evidence="1">The sequence shown here is derived from an EMBL/GenBank/DDBJ whole genome shotgun (WGS) entry which is preliminary data.</text>
</comment>
<dbReference type="InterPro" id="IPR025649">
    <property type="entry name" value="DUF4360"/>
</dbReference>
<proteinExistence type="predicted"/>